<keyword evidence="1" id="KW-0812">Transmembrane</keyword>
<dbReference type="Proteomes" id="UP000224563">
    <property type="component" value="Unassembled WGS sequence"/>
</dbReference>
<feature type="transmembrane region" description="Helical" evidence="1">
    <location>
        <begin position="211"/>
        <end position="235"/>
    </location>
</feature>
<feature type="transmembrane region" description="Helical" evidence="1">
    <location>
        <begin position="36"/>
        <end position="58"/>
    </location>
</feature>
<comment type="caution">
    <text evidence="3">The sequence shown here is derived from an EMBL/GenBank/DDBJ whole genome shotgun (WGS) entry which is preliminary data.</text>
</comment>
<keyword evidence="1" id="KW-0472">Membrane</keyword>
<dbReference type="Gene3D" id="1.10.3210.10">
    <property type="entry name" value="Hypothetical protein af1432"/>
    <property type="match status" value="1"/>
</dbReference>
<protein>
    <submittedName>
        <fullName evidence="3">Diguanylate cyclase</fullName>
    </submittedName>
</protein>
<gene>
    <name evidence="3" type="ORF">CSX02_03260</name>
</gene>
<dbReference type="EMBL" id="PDYG01000011">
    <property type="protein sequence ID" value="PHU38312.1"/>
    <property type="molecule type" value="Genomic_DNA"/>
</dbReference>
<evidence type="ECO:0000256" key="1">
    <source>
        <dbReference type="SAM" id="Phobius"/>
    </source>
</evidence>
<dbReference type="Pfam" id="PF13487">
    <property type="entry name" value="HD_5"/>
    <property type="match status" value="1"/>
</dbReference>
<feature type="domain" description="HD-GYP" evidence="2">
    <location>
        <begin position="494"/>
        <end position="704"/>
    </location>
</feature>
<keyword evidence="1" id="KW-1133">Transmembrane helix</keyword>
<evidence type="ECO:0000313" key="4">
    <source>
        <dbReference type="Proteomes" id="UP000224563"/>
    </source>
</evidence>
<dbReference type="SUPFAM" id="SSF109604">
    <property type="entry name" value="HD-domain/PDEase-like"/>
    <property type="match status" value="1"/>
</dbReference>
<reference evidence="3 4" key="1">
    <citation type="submission" date="2017-10" db="EMBL/GenBank/DDBJ databases">
        <title>Resolving the taxonomy of Roseburia spp., Eubacterium rectale and Agathobacter spp. through phylogenomic analysis.</title>
        <authorList>
            <person name="Sheridan P.O."/>
            <person name="Walker A.W."/>
            <person name="Duncan S.H."/>
            <person name="Scott K.P."/>
            <person name="Toole P.W.O."/>
            <person name="Luis P."/>
            <person name="Flint H.J."/>
        </authorList>
    </citation>
    <scope>NUCLEOTIDE SEQUENCE [LARGE SCALE GENOMIC DNA]</scope>
    <source>
        <strain evidence="3 4">JK623</strain>
    </source>
</reference>
<feature type="transmembrane region" description="Helical" evidence="1">
    <location>
        <begin position="149"/>
        <end position="170"/>
    </location>
</feature>
<accession>A0A2G3E4V6</accession>
<reference evidence="3 4" key="2">
    <citation type="submission" date="2017-10" db="EMBL/GenBank/DDBJ databases">
        <authorList>
            <person name="Banno H."/>
            <person name="Chua N.-H."/>
        </authorList>
    </citation>
    <scope>NUCLEOTIDE SEQUENCE [LARGE SCALE GENOMIC DNA]</scope>
    <source>
        <strain evidence="3 4">JK623</strain>
    </source>
</reference>
<dbReference type="AlphaFoldDB" id="A0A2G3E4V6"/>
<dbReference type="InterPro" id="IPR003607">
    <property type="entry name" value="HD/PDEase_dom"/>
</dbReference>
<sequence length="706" mass="79238">MFRACSVMIGIGVNVLLSLIGYRLQIPLYLDSTGIIVLSVLGGYFPGIFTAVASNMIFSLFSPHYIYFGTVNALIAIYTVWFVRRKKKLNYQNVLIYILVIGTGSGILSAIIQWGLFNKPESQSLVLLMEAMASSTGIPDFLCFIPANIIVNIADKSIGLLLALIILHFVPERVRMRIKESGWRQKPLSDLERENLENWKGTTRITIKVRIAIMLTVMTLASALFTGGVGIRLYFENERNERTHIVETAAKFAAGQVDPEKIGEYIADGRDVSGYEETEEMLYNIRENASGVVYLSIIKYEEDNKIYVFDLDGLENDERYENELGYSPGDILPLEDAVRPYQEDLLSGKAIPVIETKNVWSWSVSAYSPIVNELGQCVAYARAEASVDYLVGYMRNFQRRVLMVISGVLILLLAVGLWSTSINTTYPIKSIGMSLENIVKAESDQAQMDEAVRQLRAIDIRTGDELEKLYHEICDMAVHQTEQLRSIRRFSEHTAKMQDGLIITMADLVENRDSDTGAHIQKTAAYVRIIVEGLQKKGYYAGKIDSKFISDVVRSAPLHDIGKINISDSILNKPGKLTEEEYEVIKTHTIAGKRIMEKAIDTIGGENYLKEARNMAAYHHERWDGNGYPEGLHGEVIPLSARIMAVADVFDALTSSRVYKKAFSLEQAISMLQDGAGSQFDPKCVEVFVDAIPEIKIILRKYNKKY</sequence>
<proteinExistence type="predicted"/>
<dbReference type="CDD" id="cd00077">
    <property type="entry name" value="HDc"/>
    <property type="match status" value="1"/>
</dbReference>
<feature type="transmembrane region" description="Helical" evidence="1">
    <location>
        <begin position="95"/>
        <end position="117"/>
    </location>
</feature>
<evidence type="ECO:0000259" key="2">
    <source>
        <dbReference type="PROSITE" id="PS51832"/>
    </source>
</evidence>
<dbReference type="InterPro" id="IPR037522">
    <property type="entry name" value="HD_GYP_dom"/>
</dbReference>
<organism evidence="3 4">
    <name type="scientific">Agathobacter ruminis</name>
    <dbReference type="NCBI Taxonomy" id="1712665"/>
    <lineage>
        <taxon>Bacteria</taxon>
        <taxon>Bacillati</taxon>
        <taxon>Bacillota</taxon>
        <taxon>Clostridia</taxon>
        <taxon>Lachnospirales</taxon>
        <taxon>Lachnospiraceae</taxon>
        <taxon>Agathobacter</taxon>
    </lineage>
</organism>
<dbReference type="InterPro" id="IPR052020">
    <property type="entry name" value="Cyclic_di-GMP/3'3'-cGAMP_PDE"/>
</dbReference>
<name>A0A2G3E4V6_9FIRM</name>
<dbReference type="SMART" id="SM00471">
    <property type="entry name" value="HDc"/>
    <property type="match status" value="1"/>
</dbReference>
<dbReference type="PROSITE" id="PS51832">
    <property type="entry name" value="HD_GYP"/>
    <property type="match status" value="1"/>
</dbReference>
<dbReference type="PANTHER" id="PTHR45228">
    <property type="entry name" value="CYCLIC DI-GMP PHOSPHODIESTERASE TM_0186-RELATED"/>
    <property type="match status" value="1"/>
</dbReference>
<feature type="transmembrane region" description="Helical" evidence="1">
    <location>
        <begin position="64"/>
        <end position="83"/>
    </location>
</feature>
<evidence type="ECO:0000313" key="3">
    <source>
        <dbReference type="EMBL" id="PHU38312.1"/>
    </source>
</evidence>
<feature type="transmembrane region" description="Helical" evidence="1">
    <location>
        <begin position="6"/>
        <end position="24"/>
    </location>
</feature>
<feature type="transmembrane region" description="Helical" evidence="1">
    <location>
        <begin position="401"/>
        <end position="419"/>
    </location>
</feature>
<keyword evidence="4" id="KW-1185">Reference proteome</keyword>